<keyword evidence="1" id="KW-0732">Signal</keyword>
<name>A0A250IHU8_9BACT</name>
<dbReference type="PROSITE" id="PS51257">
    <property type="entry name" value="PROKAR_LIPOPROTEIN"/>
    <property type="match status" value="1"/>
</dbReference>
<dbReference type="EMBL" id="CP022163">
    <property type="protein sequence ID" value="ATB30803.1"/>
    <property type="molecule type" value="Genomic_DNA"/>
</dbReference>
<organism evidence="2 3">
    <name type="scientific">Melittangium boletus DSM 14713</name>
    <dbReference type="NCBI Taxonomy" id="1294270"/>
    <lineage>
        <taxon>Bacteria</taxon>
        <taxon>Pseudomonadati</taxon>
        <taxon>Myxococcota</taxon>
        <taxon>Myxococcia</taxon>
        <taxon>Myxococcales</taxon>
        <taxon>Cystobacterineae</taxon>
        <taxon>Archangiaceae</taxon>
        <taxon>Melittangium</taxon>
    </lineage>
</organism>
<dbReference type="AlphaFoldDB" id="A0A250IHU8"/>
<sequence length="358" mass="37369">MALNPLRPLLLAALLSSCALPACTQRSPIVKGPRLDKGAPALHLTRLRALSLSAPERPGGPGYVSAASGLVRVGDWLHVVSDDSLSLSSFPVKGDAPGRLVRLLPGELPVDPVALKARKPDLEALCLLEGLSGAPHGALLAVPSGSSPERLRGAWVPLEADGTIGGPVHEVDFSPLYERLTRDAGPINVEGAAWVAGHLRLLNRGNRVGGADAVMDVDGGELLQALAADEPPRPESVRGISRWKLGRLHGVTLTFSDAAPLPDGRIVFTASAEDTRSAYADGAVVGSAVGLLAPDGTPLWLQAVDARVKLEGVEVREESGRLHLWLVSDADDPSVVASLFELVLDAPEAAGVQPPERL</sequence>
<dbReference type="Proteomes" id="UP000217289">
    <property type="component" value="Chromosome"/>
</dbReference>
<dbReference type="RefSeq" id="WP_245918710.1">
    <property type="nucleotide sequence ID" value="NZ_CP022163.1"/>
</dbReference>
<dbReference type="Pfam" id="PF22000">
    <property type="entry name" value="DUF6929"/>
    <property type="match status" value="1"/>
</dbReference>
<gene>
    <name evidence="2" type="ORF">MEBOL_004265</name>
</gene>
<reference evidence="2 3" key="1">
    <citation type="submission" date="2017-06" db="EMBL/GenBank/DDBJ databases">
        <authorList>
            <person name="Kim H.J."/>
            <person name="Triplett B.A."/>
        </authorList>
    </citation>
    <scope>NUCLEOTIDE SEQUENCE [LARGE SCALE GENOMIC DNA]</scope>
    <source>
        <strain evidence="2 3">DSM 14713</strain>
    </source>
</reference>
<accession>A0A250IHU8</accession>
<keyword evidence="3" id="KW-1185">Reference proteome</keyword>
<dbReference type="InterPro" id="IPR053851">
    <property type="entry name" value="DUF6929"/>
</dbReference>
<evidence type="ECO:0008006" key="4">
    <source>
        <dbReference type="Google" id="ProtNLM"/>
    </source>
</evidence>
<feature type="signal peptide" evidence="1">
    <location>
        <begin position="1"/>
        <end position="24"/>
    </location>
</feature>
<evidence type="ECO:0000256" key="1">
    <source>
        <dbReference type="SAM" id="SignalP"/>
    </source>
</evidence>
<feature type="chain" id="PRO_5012512955" description="Lipoprotein" evidence="1">
    <location>
        <begin position="25"/>
        <end position="358"/>
    </location>
</feature>
<dbReference type="KEGG" id="mbd:MEBOL_004265"/>
<proteinExistence type="predicted"/>
<protein>
    <recommendedName>
        <fullName evidence="4">Lipoprotein</fullName>
    </recommendedName>
</protein>
<evidence type="ECO:0000313" key="3">
    <source>
        <dbReference type="Proteomes" id="UP000217289"/>
    </source>
</evidence>
<evidence type="ECO:0000313" key="2">
    <source>
        <dbReference type="EMBL" id="ATB30803.1"/>
    </source>
</evidence>